<organism evidence="2 3">
    <name type="scientific">Portunus trituberculatus</name>
    <name type="common">Swimming crab</name>
    <name type="synonym">Neptunus trituberculatus</name>
    <dbReference type="NCBI Taxonomy" id="210409"/>
    <lineage>
        <taxon>Eukaryota</taxon>
        <taxon>Metazoa</taxon>
        <taxon>Ecdysozoa</taxon>
        <taxon>Arthropoda</taxon>
        <taxon>Crustacea</taxon>
        <taxon>Multicrustacea</taxon>
        <taxon>Malacostraca</taxon>
        <taxon>Eumalacostraca</taxon>
        <taxon>Eucarida</taxon>
        <taxon>Decapoda</taxon>
        <taxon>Pleocyemata</taxon>
        <taxon>Brachyura</taxon>
        <taxon>Eubrachyura</taxon>
        <taxon>Portunoidea</taxon>
        <taxon>Portunidae</taxon>
        <taxon>Portuninae</taxon>
        <taxon>Portunus</taxon>
    </lineage>
</organism>
<evidence type="ECO:0000313" key="3">
    <source>
        <dbReference type="Proteomes" id="UP000324222"/>
    </source>
</evidence>
<accession>A0A5B7CPI9</accession>
<comment type="caution">
    <text evidence="2">The sequence shown here is derived from an EMBL/GenBank/DDBJ whole genome shotgun (WGS) entry which is preliminary data.</text>
</comment>
<keyword evidence="1" id="KW-0175">Coiled coil</keyword>
<sequence>MDLLRNVERELAKTVIKQVQDSVQELDQEVEEVIRLQRYSELGRRPRKMRMRSQVAVKEIMARKGKLANDYEHMDIWIKRDMNLEEREKEKVLRN</sequence>
<evidence type="ECO:0000313" key="2">
    <source>
        <dbReference type="EMBL" id="MPC11115.1"/>
    </source>
</evidence>
<dbReference type="AlphaFoldDB" id="A0A5B7CPI9"/>
<name>A0A5B7CPI9_PORTR</name>
<evidence type="ECO:0000256" key="1">
    <source>
        <dbReference type="SAM" id="Coils"/>
    </source>
</evidence>
<feature type="coiled-coil region" evidence="1">
    <location>
        <begin position="9"/>
        <end position="36"/>
    </location>
</feature>
<protein>
    <submittedName>
        <fullName evidence="2">Uncharacterized protein</fullName>
    </submittedName>
</protein>
<proteinExistence type="predicted"/>
<dbReference type="EMBL" id="VSRR010000145">
    <property type="protein sequence ID" value="MPC11115.1"/>
    <property type="molecule type" value="Genomic_DNA"/>
</dbReference>
<gene>
    <name evidence="2" type="ORF">E2C01_003769</name>
</gene>
<reference evidence="2 3" key="1">
    <citation type="submission" date="2019-05" db="EMBL/GenBank/DDBJ databases">
        <title>Another draft genome of Portunus trituberculatus and its Hox gene families provides insights of decapod evolution.</title>
        <authorList>
            <person name="Jeong J.-H."/>
            <person name="Song I."/>
            <person name="Kim S."/>
            <person name="Choi T."/>
            <person name="Kim D."/>
            <person name="Ryu S."/>
            <person name="Kim W."/>
        </authorList>
    </citation>
    <scope>NUCLEOTIDE SEQUENCE [LARGE SCALE GENOMIC DNA]</scope>
    <source>
        <tissue evidence="2">Muscle</tissue>
    </source>
</reference>
<dbReference type="Proteomes" id="UP000324222">
    <property type="component" value="Unassembled WGS sequence"/>
</dbReference>
<keyword evidence="3" id="KW-1185">Reference proteome</keyword>